<dbReference type="EMBL" id="PTRA01000002">
    <property type="protein sequence ID" value="PQA56749.1"/>
    <property type="molecule type" value="Genomic_DNA"/>
</dbReference>
<dbReference type="RefSeq" id="WP_104714223.1">
    <property type="nucleotide sequence ID" value="NZ_PTRA01000002.1"/>
</dbReference>
<evidence type="ECO:0000313" key="1">
    <source>
        <dbReference type="EMBL" id="PQA56749.1"/>
    </source>
</evidence>
<keyword evidence="2" id="KW-1185">Reference proteome</keyword>
<evidence type="ECO:0000313" key="2">
    <source>
        <dbReference type="Proteomes" id="UP000239590"/>
    </source>
</evidence>
<dbReference type="AlphaFoldDB" id="A0A2S7IJ58"/>
<dbReference type="OrthoDB" id="8449305at2"/>
<proteinExistence type="predicted"/>
<sequence>MKKQYEILPSLPPYGPMYIPLTPNDTRSNNPYSEGFVVRFFTSSEESWVANFTLGATSFYQVFEFPQTDVILVIAGGMGYAMNRNQFKPLSFFGYSITKALRIDSSEVVIVECGSLIVINSKGEELVNKLVSETTESDVRGESAIKDLSYQGRIVHGYSYDSRSKPKEWVTFTLDLDSGRLNGGSYLRYYYGEDEFIAVEKKNWWKSLFNI</sequence>
<accession>A0A2S7IJ58</accession>
<gene>
    <name evidence="1" type="ORF">C5O19_15520</name>
</gene>
<organism evidence="1 2">
    <name type="scientific">Siphonobacter curvatus</name>
    <dbReference type="NCBI Taxonomy" id="2094562"/>
    <lineage>
        <taxon>Bacteria</taxon>
        <taxon>Pseudomonadati</taxon>
        <taxon>Bacteroidota</taxon>
        <taxon>Cytophagia</taxon>
        <taxon>Cytophagales</taxon>
        <taxon>Cytophagaceae</taxon>
        <taxon>Siphonobacter</taxon>
    </lineage>
</organism>
<dbReference type="Proteomes" id="UP000239590">
    <property type="component" value="Unassembled WGS sequence"/>
</dbReference>
<protein>
    <submittedName>
        <fullName evidence="1">Uncharacterized protein</fullName>
    </submittedName>
</protein>
<name>A0A2S7IJ58_9BACT</name>
<reference evidence="2" key="1">
    <citation type="submission" date="2018-02" db="EMBL/GenBank/DDBJ databases">
        <title>Genome sequencing of Solimonas sp. HR-BB.</title>
        <authorList>
            <person name="Lee Y."/>
            <person name="Jeon C.O."/>
        </authorList>
    </citation>
    <scope>NUCLEOTIDE SEQUENCE [LARGE SCALE GENOMIC DNA]</scope>
    <source>
        <strain evidence="2">HR-U</strain>
    </source>
</reference>
<comment type="caution">
    <text evidence="1">The sequence shown here is derived from an EMBL/GenBank/DDBJ whole genome shotgun (WGS) entry which is preliminary data.</text>
</comment>